<sequence>MNTKLYALYQVVSRCHFSRGCFRACGYTKTYVGTASAHSGTGRRKPLTWRLGVCREGSVICITSRVYRG</sequence>
<protein>
    <submittedName>
        <fullName evidence="1">Uncharacterized protein</fullName>
    </submittedName>
</protein>
<dbReference type="Proteomes" id="UP001430953">
    <property type="component" value="Unassembled WGS sequence"/>
</dbReference>
<dbReference type="EMBL" id="JADYXP020000012">
    <property type="protein sequence ID" value="KAL0113337.1"/>
    <property type="molecule type" value="Genomic_DNA"/>
</dbReference>
<accession>A0AAW2FHE7</accession>
<gene>
    <name evidence="1" type="ORF">PUN28_012476</name>
</gene>
<name>A0AAW2FHE7_9HYME</name>
<dbReference type="AlphaFoldDB" id="A0AAW2FHE7"/>
<keyword evidence="2" id="KW-1185">Reference proteome</keyword>
<evidence type="ECO:0000313" key="1">
    <source>
        <dbReference type="EMBL" id="KAL0113337.1"/>
    </source>
</evidence>
<evidence type="ECO:0000313" key="2">
    <source>
        <dbReference type="Proteomes" id="UP001430953"/>
    </source>
</evidence>
<organism evidence="1 2">
    <name type="scientific">Cardiocondyla obscurior</name>
    <dbReference type="NCBI Taxonomy" id="286306"/>
    <lineage>
        <taxon>Eukaryota</taxon>
        <taxon>Metazoa</taxon>
        <taxon>Ecdysozoa</taxon>
        <taxon>Arthropoda</taxon>
        <taxon>Hexapoda</taxon>
        <taxon>Insecta</taxon>
        <taxon>Pterygota</taxon>
        <taxon>Neoptera</taxon>
        <taxon>Endopterygota</taxon>
        <taxon>Hymenoptera</taxon>
        <taxon>Apocrita</taxon>
        <taxon>Aculeata</taxon>
        <taxon>Formicoidea</taxon>
        <taxon>Formicidae</taxon>
        <taxon>Myrmicinae</taxon>
        <taxon>Cardiocondyla</taxon>
    </lineage>
</organism>
<proteinExistence type="predicted"/>
<reference evidence="1 2" key="1">
    <citation type="submission" date="2023-03" db="EMBL/GenBank/DDBJ databases">
        <title>High recombination rates correlate with genetic variation in Cardiocondyla obscurior ants.</title>
        <authorList>
            <person name="Errbii M."/>
        </authorList>
    </citation>
    <scope>NUCLEOTIDE SEQUENCE [LARGE SCALE GENOMIC DNA]</scope>
    <source>
        <strain evidence="1">Alpha-2009</strain>
        <tissue evidence="1">Whole body</tissue>
    </source>
</reference>
<comment type="caution">
    <text evidence="1">The sequence shown here is derived from an EMBL/GenBank/DDBJ whole genome shotgun (WGS) entry which is preliminary data.</text>
</comment>